<sequence length="224" mass="24388">MDGHTYHVSDVMTRRVVALAGGAGFKDIVRTMGTQRISALPVVDPAHHVIGVVSEADVLRKEEFRDSDGDRQRDFRSRYAEGRAKARAVTAEDLMTTPAVTVHPEAPLARAARLMARRRVKRLPVVDHDGVLQGIVSRADLLRVFLRPDTDIAGEVRREIVGGRFPEGLASLGVEVHEGVVTLTGRVPDASLVPLAERLVRSVEGVVDVRCVPTGTGAARTRPW</sequence>
<evidence type="ECO:0000256" key="2">
    <source>
        <dbReference type="PROSITE-ProRule" id="PRU00703"/>
    </source>
</evidence>
<protein>
    <submittedName>
        <fullName evidence="5">CBS domain-containing protein</fullName>
    </submittedName>
</protein>
<proteinExistence type="predicted"/>
<evidence type="ECO:0000313" key="6">
    <source>
        <dbReference type="Proteomes" id="UP001617907"/>
    </source>
</evidence>
<dbReference type="InterPro" id="IPR017080">
    <property type="entry name" value="UCP036990_CBS_BON"/>
</dbReference>
<dbReference type="PANTHER" id="PTHR43080">
    <property type="entry name" value="CBS DOMAIN-CONTAINING PROTEIN CBSX3, MITOCHONDRIAL"/>
    <property type="match status" value="1"/>
</dbReference>
<comment type="caution">
    <text evidence="5">The sequence shown here is derived from an EMBL/GenBank/DDBJ whole genome shotgun (WGS) entry which is preliminary data.</text>
</comment>
<dbReference type="SMART" id="SM00116">
    <property type="entry name" value="CBS"/>
    <property type="match status" value="2"/>
</dbReference>
<dbReference type="PROSITE" id="PS50914">
    <property type="entry name" value="BON"/>
    <property type="match status" value="1"/>
</dbReference>
<reference evidence="5 6" key="1">
    <citation type="submission" date="2024-10" db="EMBL/GenBank/DDBJ databases">
        <title>The Natural Products Discovery Center: Release of the First 8490 Sequenced Strains for Exploring Actinobacteria Biosynthetic Diversity.</title>
        <authorList>
            <person name="Kalkreuter E."/>
            <person name="Kautsar S.A."/>
            <person name="Yang D."/>
            <person name="Bader C.D."/>
            <person name="Teijaro C.N."/>
            <person name="Fluegel L."/>
            <person name="Davis C.M."/>
            <person name="Simpson J.R."/>
            <person name="Lauterbach L."/>
            <person name="Steele A.D."/>
            <person name="Gui C."/>
            <person name="Meng S."/>
            <person name="Li G."/>
            <person name="Viehrig K."/>
            <person name="Ye F."/>
            <person name="Su P."/>
            <person name="Kiefer A.F."/>
            <person name="Nichols A."/>
            <person name="Cepeda A.J."/>
            <person name="Yan W."/>
            <person name="Fan B."/>
            <person name="Jiang Y."/>
            <person name="Adhikari A."/>
            <person name="Zheng C.-J."/>
            <person name="Schuster L."/>
            <person name="Cowan T.M."/>
            <person name="Smanski M.J."/>
            <person name="Chevrette M.G."/>
            <person name="De Carvalho L.P.S."/>
            <person name="Shen B."/>
        </authorList>
    </citation>
    <scope>NUCLEOTIDE SEQUENCE [LARGE SCALE GENOMIC DNA]</scope>
    <source>
        <strain evidence="5 6">NPDC093086</strain>
    </source>
</reference>
<evidence type="ECO:0000313" key="5">
    <source>
        <dbReference type="EMBL" id="MFJ6040432.1"/>
    </source>
</evidence>
<dbReference type="Gene3D" id="3.30.1340.30">
    <property type="match status" value="1"/>
</dbReference>
<organism evidence="5 6">
    <name type="scientific">Streptomyces ardesiacus</name>
    <dbReference type="NCBI Taxonomy" id="285564"/>
    <lineage>
        <taxon>Bacteria</taxon>
        <taxon>Bacillati</taxon>
        <taxon>Actinomycetota</taxon>
        <taxon>Actinomycetes</taxon>
        <taxon>Kitasatosporales</taxon>
        <taxon>Streptomycetaceae</taxon>
        <taxon>Streptomyces</taxon>
    </lineage>
</organism>
<dbReference type="InterPro" id="IPR000644">
    <property type="entry name" value="CBS_dom"/>
</dbReference>
<evidence type="ECO:0000259" key="4">
    <source>
        <dbReference type="PROSITE" id="PS51371"/>
    </source>
</evidence>
<name>A0ABW8HIW0_9ACTN</name>
<dbReference type="PANTHER" id="PTHR43080:SF29">
    <property type="entry name" value="OS02G0818000 PROTEIN"/>
    <property type="match status" value="1"/>
</dbReference>
<dbReference type="RefSeq" id="WP_350891475.1">
    <property type="nucleotide sequence ID" value="NZ_JBEOTR010000019.1"/>
</dbReference>
<gene>
    <name evidence="5" type="ORF">ACIQFM_29735</name>
</gene>
<dbReference type="CDD" id="cd04586">
    <property type="entry name" value="CBS_pair_BON_assoc"/>
    <property type="match status" value="1"/>
</dbReference>
<evidence type="ECO:0000256" key="1">
    <source>
        <dbReference type="ARBA" id="ARBA00023122"/>
    </source>
</evidence>
<dbReference type="Gene3D" id="3.10.580.10">
    <property type="entry name" value="CBS-domain"/>
    <property type="match status" value="1"/>
</dbReference>
<dbReference type="PROSITE" id="PS51371">
    <property type="entry name" value="CBS"/>
    <property type="match status" value="2"/>
</dbReference>
<feature type="domain" description="CBS" evidence="4">
    <location>
        <begin position="12"/>
        <end position="69"/>
    </location>
</feature>
<dbReference type="InterPro" id="IPR046342">
    <property type="entry name" value="CBS_dom_sf"/>
</dbReference>
<dbReference type="Pfam" id="PF00571">
    <property type="entry name" value="CBS"/>
    <property type="match status" value="2"/>
</dbReference>
<dbReference type="EMBL" id="JBIVPC010000018">
    <property type="protein sequence ID" value="MFJ6040432.1"/>
    <property type="molecule type" value="Genomic_DNA"/>
</dbReference>
<feature type="domain" description="BON" evidence="3">
    <location>
        <begin position="148"/>
        <end position="217"/>
    </location>
</feature>
<dbReference type="SUPFAM" id="SSF54631">
    <property type="entry name" value="CBS-domain pair"/>
    <property type="match status" value="1"/>
</dbReference>
<keyword evidence="6" id="KW-1185">Reference proteome</keyword>
<dbReference type="InterPro" id="IPR051257">
    <property type="entry name" value="Diverse_CBS-Domain"/>
</dbReference>
<dbReference type="PIRSF" id="PIRSF036990">
    <property type="entry name" value="UCP036990_CBS_BON"/>
    <property type="match status" value="1"/>
</dbReference>
<dbReference type="Pfam" id="PF04972">
    <property type="entry name" value="BON"/>
    <property type="match status" value="1"/>
</dbReference>
<accession>A0ABW8HIW0</accession>
<dbReference type="InterPro" id="IPR007055">
    <property type="entry name" value="BON_dom"/>
</dbReference>
<feature type="domain" description="CBS" evidence="4">
    <location>
        <begin position="95"/>
        <end position="152"/>
    </location>
</feature>
<keyword evidence="1 2" id="KW-0129">CBS domain</keyword>
<evidence type="ECO:0000259" key="3">
    <source>
        <dbReference type="PROSITE" id="PS50914"/>
    </source>
</evidence>
<dbReference type="Proteomes" id="UP001617907">
    <property type="component" value="Unassembled WGS sequence"/>
</dbReference>